<proteinExistence type="predicted"/>
<evidence type="ECO:0000256" key="1">
    <source>
        <dbReference type="ARBA" id="ARBA00012494"/>
    </source>
</evidence>
<feature type="domain" description="RdRp catalytic" evidence="10">
    <location>
        <begin position="249"/>
        <end position="374"/>
    </location>
</feature>
<dbReference type="PROSITE" id="PS50522">
    <property type="entry name" value="RDRP_PHAGE"/>
    <property type="match status" value="1"/>
</dbReference>
<dbReference type="InterPro" id="IPR005093">
    <property type="entry name" value="RNArep_beta"/>
</dbReference>
<evidence type="ECO:0000256" key="3">
    <source>
        <dbReference type="ARBA" id="ARBA00022679"/>
    </source>
</evidence>
<sequence>MRNYSPFKDEKALFMSLCEAVDTPRAQACYILARAGEWSQYIDLPPADPDRPSFADDYLVSEAMTKNPNLPLDIDRERVALRKFLESEEQCRQTNSRFKQYEDGTFLIPERINAVLCRASRIISRTLGTLTRPVLESIERHMRFGPGATSAVSGQNVVLSNKMTSRLDVTPRLYPYARSILGPVWASAVTDINLVASSQVCTVPKNAKTDRCICIEPHLNIYVQLGIGAIIRQRLIRSGIQIAHQEQNRFLSSKASQWGLATLDLSSASDTLSRSVVWNLLPPDWAALLDLARTEFTVIDDQELRLEKFSSMGNGYTFELETLIFASLAEACGANLFNVFGDDIIVERDVVPLLREVLEFCGFSTNMKKSFWQGDFFESCGTDWWRGIDVRPIFFRSTTNDKTSFTIRIANAIRRYAHRRGSGHYCDRRFLRSWIRAISLDPRARKTGVPPEYGDAGLTRNFDEFTPRRYGRGWSGWRGKIWSGAPPRSRRTSHAGAYLAALAWGTPGNSIIDDDGATHSSRLFEPVRGDPGRPALRTLHAFTWSDLGPWA</sequence>
<keyword evidence="2 11" id="KW-0696">RNA-directed RNA polymerase</keyword>
<keyword evidence="9" id="KW-0460">Magnesium</keyword>
<keyword evidence="9" id="KW-0479">Metal-binding</keyword>
<evidence type="ECO:0000256" key="4">
    <source>
        <dbReference type="ARBA" id="ARBA00022695"/>
    </source>
</evidence>
<protein>
    <recommendedName>
        <fullName evidence="1">RNA-directed RNA polymerase</fullName>
        <ecNumber evidence="1">2.7.7.48</ecNumber>
    </recommendedName>
    <alternativeName>
        <fullName evidence="7">RNA replicase beta chain</fullName>
    </alternativeName>
</protein>
<dbReference type="Proteomes" id="UP000680226">
    <property type="component" value="Segment"/>
</dbReference>
<dbReference type="EMBL" id="BK013753">
    <property type="protein sequence ID" value="DAD51208.1"/>
    <property type="molecule type" value="Genomic_RNA"/>
</dbReference>
<dbReference type="RefSeq" id="YP_010769495.1">
    <property type="nucleotide sequence ID" value="NC_073992.1"/>
</dbReference>
<feature type="binding site" evidence="9">
    <location>
        <position position="343"/>
    </location>
    <ligand>
        <name>Mg(2+)</name>
        <dbReference type="ChEBI" id="CHEBI:18420"/>
        <label>2</label>
    </ligand>
</feature>
<reference evidence="11" key="1">
    <citation type="submission" date="2020-09" db="EMBL/GenBank/DDBJ databases">
        <title>Leviviricetes taxonomy.</title>
        <authorList>
            <person name="Stockdale S.R."/>
            <person name="Callanan J."/>
            <person name="Adriaenssens E.M."/>
            <person name="Kuhn J.H."/>
            <person name="Rumnieks J."/>
            <person name="Shkoporov A."/>
            <person name="Draper L.A."/>
            <person name="Ross P."/>
            <person name="Hill C."/>
        </authorList>
    </citation>
    <scope>NUCLEOTIDE SEQUENCE</scope>
</reference>
<evidence type="ECO:0000313" key="11">
    <source>
        <dbReference type="EMBL" id="DAD51208.1"/>
    </source>
</evidence>
<comment type="cofactor">
    <cofactor evidence="9">
        <name>Mg(2+)</name>
        <dbReference type="ChEBI" id="CHEBI:18420"/>
    </cofactor>
    <text evidence="9">Binds 2 Mg(2+) per subunit.</text>
</comment>
<evidence type="ECO:0000256" key="5">
    <source>
        <dbReference type="ARBA" id="ARBA00022741"/>
    </source>
</evidence>
<keyword evidence="5" id="KW-0547">Nucleotide-binding</keyword>
<dbReference type="KEGG" id="vg:80398528"/>
<keyword evidence="4" id="KW-0548">Nucleotidyltransferase</keyword>
<feature type="binding site" evidence="9">
    <location>
        <position position="342"/>
    </location>
    <ligand>
        <name>Mg(2+)</name>
        <dbReference type="ChEBI" id="CHEBI:18420"/>
        <label>2</label>
    </ligand>
</feature>
<dbReference type="GO" id="GO:0039694">
    <property type="term" value="P:viral RNA genome replication"/>
    <property type="evidence" value="ECO:0007669"/>
    <property type="project" value="InterPro"/>
</dbReference>
<evidence type="ECO:0000256" key="7">
    <source>
        <dbReference type="ARBA" id="ARBA00030248"/>
    </source>
</evidence>
<accession>A0A8S5L0T7</accession>
<dbReference type="GO" id="GO:0003968">
    <property type="term" value="F:RNA-directed RNA polymerase activity"/>
    <property type="evidence" value="ECO:0007669"/>
    <property type="project" value="UniProtKB-KW"/>
</dbReference>
<evidence type="ECO:0000256" key="2">
    <source>
        <dbReference type="ARBA" id="ARBA00022484"/>
    </source>
</evidence>
<evidence type="ECO:0000313" key="12">
    <source>
        <dbReference type="Proteomes" id="UP000680226"/>
    </source>
</evidence>
<evidence type="ECO:0000256" key="8">
    <source>
        <dbReference type="ARBA" id="ARBA00048744"/>
    </source>
</evidence>
<organism evidence="11 12">
    <name type="scientific">ssRNA phage SRR7976325_18</name>
    <dbReference type="NCBI Taxonomy" id="2786705"/>
    <lineage>
        <taxon>Viruses</taxon>
        <taxon>Riboviria</taxon>
        <taxon>Orthornavirae</taxon>
        <taxon>Lenarviricota</taxon>
        <taxon>Leviviricetes</taxon>
        <taxon>Norzivirales</taxon>
        <taxon>Fiersviridae</taxon>
        <taxon>Mahqeavirus</taxon>
        <taxon>Mahqeavirus limihabitans</taxon>
    </lineage>
</organism>
<gene>
    <name evidence="11" type="primary">SRR7976325_18_3</name>
</gene>
<dbReference type="InterPro" id="IPR007096">
    <property type="entry name" value="RNA-dir_Rpol_cat_phage"/>
</dbReference>
<evidence type="ECO:0000256" key="6">
    <source>
        <dbReference type="ARBA" id="ARBA00022953"/>
    </source>
</evidence>
<keyword evidence="12" id="KW-1185">Reference proteome</keyword>
<dbReference type="Pfam" id="PF03431">
    <property type="entry name" value="RNA_replicase_B"/>
    <property type="match status" value="1"/>
</dbReference>
<comment type="catalytic activity">
    <reaction evidence="8">
        <text>RNA(n) + a ribonucleoside 5'-triphosphate = RNA(n+1) + diphosphate</text>
        <dbReference type="Rhea" id="RHEA:21248"/>
        <dbReference type="Rhea" id="RHEA-COMP:14527"/>
        <dbReference type="Rhea" id="RHEA-COMP:17342"/>
        <dbReference type="ChEBI" id="CHEBI:33019"/>
        <dbReference type="ChEBI" id="CHEBI:61557"/>
        <dbReference type="ChEBI" id="CHEBI:140395"/>
        <dbReference type="EC" id="2.7.7.48"/>
    </reaction>
</comment>
<name>A0A8S5L0T7_9VIRU</name>
<keyword evidence="6" id="KW-0693">Viral RNA replication</keyword>
<dbReference type="EC" id="2.7.7.48" evidence="1"/>
<dbReference type="GO" id="GO:0046872">
    <property type="term" value="F:metal ion binding"/>
    <property type="evidence" value="ECO:0007669"/>
    <property type="project" value="UniProtKB-KW"/>
</dbReference>
<dbReference type="GeneID" id="80398528"/>
<dbReference type="GO" id="GO:0000166">
    <property type="term" value="F:nucleotide binding"/>
    <property type="evidence" value="ECO:0007669"/>
    <property type="project" value="UniProtKB-KW"/>
</dbReference>
<feature type="binding site" evidence="9">
    <location>
        <position position="264"/>
    </location>
    <ligand>
        <name>Mg(2+)</name>
        <dbReference type="ChEBI" id="CHEBI:18420"/>
        <label>2</label>
    </ligand>
</feature>
<keyword evidence="3" id="KW-0808">Transferase</keyword>
<evidence type="ECO:0000259" key="10">
    <source>
        <dbReference type="PROSITE" id="PS50522"/>
    </source>
</evidence>
<evidence type="ECO:0000256" key="9">
    <source>
        <dbReference type="PIRSR" id="PIRSR605093-1"/>
    </source>
</evidence>